<gene>
    <name evidence="2" type="ORF">MSPICULIGERA_LOCUS20228</name>
</gene>
<keyword evidence="1" id="KW-0812">Transmembrane</keyword>
<evidence type="ECO:0000256" key="1">
    <source>
        <dbReference type="SAM" id="Phobius"/>
    </source>
</evidence>
<comment type="caution">
    <text evidence="2">The sequence shown here is derived from an EMBL/GenBank/DDBJ whole genome shotgun (WGS) entry which is preliminary data.</text>
</comment>
<feature type="non-terminal residue" evidence="2">
    <location>
        <position position="68"/>
    </location>
</feature>
<name>A0AA36D8L6_9BILA</name>
<keyword evidence="1" id="KW-1133">Transmembrane helix</keyword>
<dbReference type="AlphaFoldDB" id="A0AA36D8L6"/>
<evidence type="ECO:0000313" key="3">
    <source>
        <dbReference type="Proteomes" id="UP001177023"/>
    </source>
</evidence>
<feature type="transmembrane region" description="Helical" evidence="1">
    <location>
        <begin position="13"/>
        <end position="32"/>
    </location>
</feature>
<dbReference type="EMBL" id="CATQJA010002664">
    <property type="protein sequence ID" value="CAJ0582085.1"/>
    <property type="molecule type" value="Genomic_DNA"/>
</dbReference>
<sequence length="68" mass="8053">MLKFVPMSIDLKYIWFIVVLTKGIFNFAIFCIRHRELRRIVVKMLTRRAGSRSDSDGQPVRVKARQDK</sequence>
<organism evidence="2 3">
    <name type="scientific">Mesorhabditis spiculigera</name>
    <dbReference type="NCBI Taxonomy" id="96644"/>
    <lineage>
        <taxon>Eukaryota</taxon>
        <taxon>Metazoa</taxon>
        <taxon>Ecdysozoa</taxon>
        <taxon>Nematoda</taxon>
        <taxon>Chromadorea</taxon>
        <taxon>Rhabditida</taxon>
        <taxon>Rhabditina</taxon>
        <taxon>Rhabditomorpha</taxon>
        <taxon>Rhabditoidea</taxon>
        <taxon>Rhabditidae</taxon>
        <taxon>Mesorhabditinae</taxon>
        <taxon>Mesorhabditis</taxon>
    </lineage>
</organism>
<protein>
    <submittedName>
        <fullName evidence="2">Uncharacterized protein</fullName>
    </submittedName>
</protein>
<keyword evidence="1" id="KW-0472">Membrane</keyword>
<dbReference type="Proteomes" id="UP001177023">
    <property type="component" value="Unassembled WGS sequence"/>
</dbReference>
<keyword evidence="3" id="KW-1185">Reference proteome</keyword>
<evidence type="ECO:0000313" key="2">
    <source>
        <dbReference type="EMBL" id="CAJ0582085.1"/>
    </source>
</evidence>
<accession>A0AA36D8L6</accession>
<reference evidence="2" key="1">
    <citation type="submission" date="2023-06" db="EMBL/GenBank/DDBJ databases">
        <authorList>
            <person name="Delattre M."/>
        </authorList>
    </citation>
    <scope>NUCLEOTIDE SEQUENCE</scope>
    <source>
        <strain evidence="2">AF72</strain>
    </source>
</reference>
<proteinExistence type="predicted"/>